<reference evidence="2 3" key="1">
    <citation type="submission" date="2024-06" db="EMBL/GenBank/DDBJ databases">
        <authorList>
            <person name="Kraege A."/>
            <person name="Thomma B."/>
        </authorList>
    </citation>
    <scope>NUCLEOTIDE SEQUENCE [LARGE SCALE GENOMIC DNA]</scope>
</reference>
<dbReference type="Pfam" id="PF01593">
    <property type="entry name" value="Amino_oxidase"/>
    <property type="match status" value="1"/>
</dbReference>
<accession>A0ABP1FLQ6</accession>
<gene>
    <name evidence="2" type="primary">g699</name>
    <name evidence="2" type="ORF">VP750_LOCUS606</name>
</gene>
<sequence length="535" mass="57786">MMSPGRPTSSNGNVVVVGGGWAGFGAAKHLAETGYNVTLIDAAPNPGGLSAGWRTPQGRAVEAGIKGFWYQYHNIFALVRELGIENPFTDWTTSGFWSPQGLTTEAPVFSRRPQLPTMLGQFVHTLPLFRRLSLADRATMVPLLAAVVDFDSSQATYEQYDSMTAKELFQKFGVSKALYEEFLRPLLLVGLFAPPEELSAAAVLGTFYFYTLAHQNDFDVCWARGSVSELLFAPLVEHIGRAGGNIVGGRLVSDLRLDQATGAVSAVVSRDREGNETVHEADAVVFAIGITVSLKIIRANNSVVHAGMQKLVSACPVLASREEFRRINNLHSIDCISTRLWFDRRVSTQFPANVLGKGFEDATGGTFFNLNDLQDEYRDEPGSVIAADFYHSNALMAMTDADIVARVHKNLCICEPGFSGAKVVDSAVLKFPKAVTHFSAGSYSSRPLQTTSFPNVFMAGDWVKGVPHGANGLSQERAYVTGLRAANMVVDQLGSGIHASILPVEPDEPYIAALKGTAKTIKSGLESLGICSPFL</sequence>
<dbReference type="PANTHER" id="PTHR42923:SF46">
    <property type="entry name" value="AMINE OXIDASE"/>
    <property type="match status" value="1"/>
</dbReference>
<evidence type="ECO:0000313" key="3">
    <source>
        <dbReference type="Proteomes" id="UP001497392"/>
    </source>
</evidence>
<dbReference type="InterPro" id="IPR036188">
    <property type="entry name" value="FAD/NAD-bd_sf"/>
</dbReference>
<dbReference type="EMBL" id="CAXHTA020000001">
    <property type="protein sequence ID" value="CAL5218947.1"/>
    <property type="molecule type" value="Genomic_DNA"/>
</dbReference>
<evidence type="ECO:0000259" key="1">
    <source>
        <dbReference type="Pfam" id="PF01593"/>
    </source>
</evidence>
<dbReference type="PRINTS" id="PR00419">
    <property type="entry name" value="ADXRDTASE"/>
</dbReference>
<proteinExistence type="predicted"/>
<dbReference type="PANTHER" id="PTHR42923">
    <property type="entry name" value="PROTOPORPHYRINOGEN OXIDASE"/>
    <property type="match status" value="1"/>
</dbReference>
<keyword evidence="3" id="KW-1185">Reference proteome</keyword>
<evidence type="ECO:0000313" key="2">
    <source>
        <dbReference type="EMBL" id="CAL5218947.1"/>
    </source>
</evidence>
<name>A0ABP1FLQ6_9CHLO</name>
<dbReference type="InterPro" id="IPR002937">
    <property type="entry name" value="Amino_oxidase"/>
</dbReference>
<dbReference type="Gene3D" id="3.50.50.60">
    <property type="entry name" value="FAD/NAD(P)-binding domain"/>
    <property type="match status" value="1"/>
</dbReference>
<dbReference type="SUPFAM" id="SSF51905">
    <property type="entry name" value="FAD/NAD(P)-binding domain"/>
    <property type="match status" value="1"/>
</dbReference>
<comment type="caution">
    <text evidence="2">The sequence shown here is derived from an EMBL/GenBank/DDBJ whole genome shotgun (WGS) entry which is preliminary data.</text>
</comment>
<organism evidence="2 3">
    <name type="scientific">Coccomyxa viridis</name>
    <dbReference type="NCBI Taxonomy" id="1274662"/>
    <lineage>
        <taxon>Eukaryota</taxon>
        <taxon>Viridiplantae</taxon>
        <taxon>Chlorophyta</taxon>
        <taxon>core chlorophytes</taxon>
        <taxon>Trebouxiophyceae</taxon>
        <taxon>Trebouxiophyceae incertae sedis</taxon>
        <taxon>Coccomyxaceae</taxon>
        <taxon>Coccomyxa</taxon>
    </lineage>
</organism>
<dbReference type="Proteomes" id="UP001497392">
    <property type="component" value="Unassembled WGS sequence"/>
</dbReference>
<dbReference type="InterPro" id="IPR050464">
    <property type="entry name" value="Zeta_carotene_desat/Oxidored"/>
</dbReference>
<feature type="domain" description="Amine oxidase" evidence="1">
    <location>
        <begin position="22"/>
        <end position="489"/>
    </location>
</feature>
<protein>
    <submittedName>
        <fullName evidence="2">G699 protein</fullName>
    </submittedName>
</protein>